<dbReference type="PIRSF" id="PIRSF005962">
    <property type="entry name" value="Pept_M20D_amidohydro"/>
    <property type="match status" value="1"/>
</dbReference>
<protein>
    <submittedName>
        <fullName evidence="4">Amidohydrolase</fullName>
    </submittedName>
</protein>
<dbReference type="EMBL" id="QEKI01000015">
    <property type="protein sequence ID" value="PVY38727.1"/>
    <property type="molecule type" value="Genomic_DNA"/>
</dbReference>
<dbReference type="Gene3D" id="3.30.70.360">
    <property type="match status" value="1"/>
</dbReference>
<comment type="cofactor">
    <cofactor evidence="2">
        <name>Mn(2+)</name>
        <dbReference type="ChEBI" id="CHEBI:29035"/>
    </cofactor>
    <text evidence="2">The Mn(2+) ion enhances activity.</text>
</comment>
<dbReference type="Pfam" id="PF01546">
    <property type="entry name" value="Peptidase_M20"/>
    <property type="match status" value="1"/>
</dbReference>
<dbReference type="NCBIfam" id="TIGR01891">
    <property type="entry name" value="amidohydrolases"/>
    <property type="match status" value="1"/>
</dbReference>
<dbReference type="OrthoDB" id="9777385at2"/>
<proteinExistence type="predicted"/>
<evidence type="ECO:0000256" key="2">
    <source>
        <dbReference type="PIRSR" id="PIRSR005962-1"/>
    </source>
</evidence>
<feature type="binding site" evidence="2">
    <location>
        <position position="362"/>
    </location>
    <ligand>
        <name>Mn(2+)</name>
        <dbReference type="ChEBI" id="CHEBI:29035"/>
        <label>2</label>
    </ligand>
</feature>
<dbReference type="InterPro" id="IPR017439">
    <property type="entry name" value="Amidohydrolase"/>
</dbReference>
<gene>
    <name evidence="4" type="ORF">C8E01_11564</name>
</gene>
<feature type="binding site" evidence="2">
    <location>
        <position position="106"/>
    </location>
    <ligand>
        <name>Mn(2+)</name>
        <dbReference type="ChEBI" id="CHEBI:29035"/>
        <label>2</label>
    </ligand>
</feature>
<name>A0A2U1AQW8_9BACT</name>
<evidence type="ECO:0000259" key="3">
    <source>
        <dbReference type="Pfam" id="PF07687"/>
    </source>
</evidence>
<dbReference type="SUPFAM" id="SSF55031">
    <property type="entry name" value="Bacterial exopeptidase dimerisation domain"/>
    <property type="match status" value="1"/>
</dbReference>
<dbReference type="PANTHER" id="PTHR11014">
    <property type="entry name" value="PEPTIDASE M20 FAMILY MEMBER"/>
    <property type="match status" value="1"/>
</dbReference>
<keyword evidence="2" id="KW-0479">Metal-binding</keyword>
<dbReference type="GO" id="GO:0016787">
    <property type="term" value="F:hydrolase activity"/>
    <property type="evidence" value="ECO:0007669"/>
    <property type="project" value="UniProtKB-KW"/>
</dbReference>
<dbReference type="Proteomes" id="UP000245466">
    <property type="component" value="Unassembled WGS sequence"/>
</dbReference>
<dbReference type="InterPro" id="IPR002933">
    <property type="entry name" value="Peptidase_M20"/>
</dbReference>
<feature type="domain" description="Peptidase M20 dimerisation" evidence="3">
    <location>
        <begin position="189"/>
        <end position="280"/>
    </location>
</feature>
<sequence length="390" mass="42909">MPSTLPLVSIPDLHEITALRHHLHRHPELSGLEYETSLTLKSFLQRYQPAEIIKDLGGTGFAAIFHGSETNEGPTVLFRAELDALPIIEQNELPYTSIHISVSHKCGHDGHMSILAGLASMLHHNPLPRGRVVLLFQTAEENGAGALAVLRTAAFQQLAPDYVFALHNIPGLPMGQVLYRPDIFAAASVGLQVKLHGKESHAAEPENGLNPGEGMSELIQAFNALIRDPQNFRDLTLLTIVHARLGEVSFGINPGFAVVLATLRAFEQEDLNKLKSLAVESVRLVTLKYGLRYELEWFEEFPATRCSEEAVKLVAEAARQLDMDVKQAAQPVRWSEDFGHFTNRYSGALFGLGSGPDQPQLHHADYDFPDELIPTGAALFYRIAASVINP</sequence>
<dbReference type="RefSeq" id="WP_116544789.1">
    <property type="nucleotide sequence ID" value="NZ_QEKI01000015.1"/>
</dbReference>
<dbReference type="GO" id="GO:0046872">
    <property type="term" value="F:metal ion binding"/>
    <property type="evidence" value="ECO:0007669"/>
    <property type="project" value="UniProtKB-KW"/>
</dbReference>
<dbReference type="PANTHER" id="PTHR11014:SF169">
    <property type="entry name" value="CLAN MH, FAMILY M20, PEPTIDASE T-LIKE METALLOPEPTIDASE"/>
    <property type="match status" value="1"/>
</dbReference>
<evidence type="ECO:0000313" key="4">
    <source>
        <dbReference type="EMBL" id="PVY38727.1"/>
    </source>
</evidence>
<dbReference type="InterPro" id="IPR011650">
    <property type="entry name" value="Peptidase_M20_dimer"/>
</dbReference>
<dbReference type="InterPro" id="IPR036264">
    <property type="entry name" value="Bact_exopeptidase_dim_dom"/>
</dbReference>
<keyword evidence="5" id="KW-1185">Reference proteome</keyword>
<dbReference type="SUPFAM" id="SSF53187">
    <property type="entry name" value="Zn-dependent exopeptidases"/>
    <property type="match status" value="1"/>
</dbReference>
<reference evidence="4 5" key="1">
    <citation type="submission" date="2018-04" db="EMBL/GenBank/DDBJ databases">
        <title>Genomic Encyclopedia of Type Strains, Phase IV (KMG-IV): sequencing the most valuable type-strain genomes for metagenomic binning, comparative biology and taxonomic classification.</title>
        <authorList>
            <person name="Goeker M."/>
        </authorList>
    </citation>
    <scope>NUCLEOTIDE SEQUENCE [LARGE SCALE GENOMIC DNA]</scope>
    <source>
        <strain evidence="4 5">DSM 100231</strain>
    </source>
</reference>
<dbReference type="Gene3D" id="3.40.630.10">
    <property type="entry name" value="Zn peptidases"/>
    <property type="match status" value="1"/>
</dbReference>
<accession>A0A2U1AQW8</accession>
<comment type="caution">
    <text evidence="4">The sequence shown here is derived from an EMBL/GenBank/DDBJ whole genome shotgun (WGS) entry which is preliminary data.</text>
</comment>
<feature type="binding site" evidence="2">
    <location>
        <position position="108"/>
    </location>
    <ligand>
        <name>Mn(2+)</name>
        <dbReference type="ChEBI" id="CHEBI:29035"/>
        <label>2</label>
    </ligand>
</feature>
<feature type="binding site" evidence="2">
    <location>
        <position position="167"/>
    </location>
    <ligand>
        <name>Mn(2+)</name>
        <dbReference type="ChEBI" id="CHEBI:29035"/>
        <label>2</label>
    </ligand>
</feature>
<dbReference type="Pfam" id="PF07687">
    <property type="entry name" value="M20_dimer"/>
    <property type="match status" value="1"/>
</dbReference>
<evidence type="ECO:0000313" key="5">
    <source>
        <dbReference type="Proteomes" id="UP000245466"/>
    </source>
</evidence>
<keyword evidence="1 4" id="KW-0378">Hydrolase</keyword>
<organism evidence="4 5">
    <name type="scientific">Pontibacter virosus</name>
    <dbReference type="NCBI Taxonomy" id="1765052"/>
    <lineage>
        <taxon>Bacteria</taxon>
        <taxon>Pseudomonadati</taxon>
        <taxon>Bacteroidota</taxon>
        <taxon>Cytophagia</taxon>
        <taxon>Cytophagales</taxon>
        <taxon>Hymenobacteraceae</taxon>
        <taxon>Pontibacter</taxon>
    </lineage>
</organism>
<evidence type="ECO:0000256" key="1">
    <source>
        <dbReference type="ARBA" id="ARBA00022801"/>
    </source>
</evidence>
<dbReference type="AlphaFoldDB" id="A0A2U1AQW8"/>
<keyword evidence="2" id="KW-0464">Manganese</keyword>
<feature type="binding site" evidence="2">
    <location>
        <position position="141"/>
    </location>
    <ligand>
        <name>Mn(2+)</name>
        <dbReference type="ChEBI" id="CHEBI:29035"/>
        <label>2</label>
    </ligand>
</feature>